<dbReference type="AlphaFoldDB" id="A0A0A9AUR1"/>
<reference evidence="2" key="2">
    <citation type="journal article" date="2015" name="Data Brief">
        <title>Shoot transcriptome of the giant reed, Arundo donax.</title>
        <authorList>
            <person name="Barrero R.A."/>
            <person name="Guerrero F.D."/>
            <person name="Moolhuijzen P."/>
            <person name="Goolsby J.A."/>
            <person name="Tidwell J."/>
            <person name="Bellgard S.E."/>
            <person name="Bellgard M.I."/>
        </authorList>
    </citation>
    <scope>NUCLEOTIDE SEQUENCE</scope>
    <source>
        <tissue evidence="2">Shoot tissue taken approximately 20 cm above the soil surface</tissue>
    </source>
</reference>
<protein>
    <submittedName>
        <fullName evidence="2">Uncharacterized protein</fullName>
    </submittedName>
</protein>
<feature type="compositionally biased region" description="Low complexity" evidence="1">
    <location>
        <begin position="62"/>
        <end position="72"/>
    </location>
</feature>
<name>A0A0A9AUR1_ARUDO</name>
<proteinExistence type="predicted"/>
<organism evidence="2">
    <name type="scientific">Arundo donax</name>
    <name type="common">Giant reed</name>
    <name type="synonym">Donax arundinaceus</name>
    <dbReference type="NCBI Taxonomy" id="35708"/>
    <lineage>
        <taxon>Eukaryota</taxon>
        <taxon>Viridiplantae</taxon>
        <taxon>Streptophyta</taxon>
        <taxon>Embryophyta</taxon>
        <taxon>Tracheophyta</taxon>
        <taxon>Spermatophyta</taxon>
        <taxon>Magnoliopsida</taxon>
        <taxon>Liliopsida</taxon>
        <taxon>Poales</taxon>
        <taxon>Poaceae</taxon>
        <taxon>PACMAD clade</taxon>
        <taxon>Arundinoideae</taxon>
        <taxon>Arundineae</taxon>
        <taxon>Arundo</taxon>
    </lineage>
</organism>
<accession>A0A0A9AUR1</accession>
<dbReference type="EMBL" id="GBRH01243014">
    <property type="protein sequence ID" value="JAD54881.1"/>
    <property type="molecule type" value="Transcribed_RNA"/>
</dbReference>
<evidence type="ECO:0000256" key="1">
    <source>
        <dbReference type="SAM" id="MobiDB-lite"/>
    </source>
</evidence>
<sequence>MHFIGATWKWRSCSRSTSTKKVSRRCSTTGRAGAYTRRRAGSYTTWRWRAGCGPETRTLPMSSSSRSASSRW</sequence>
<reference evidence="2" key="1">
    <citation type="submission" date="2014-09" db="EMBL/GenBank/DDBJ databases">
        <authorList>
            <person name="Magalhaes I.L.F."/>
            <person name="Oliveira U."/>
            <person name="Santos F.R."/>
            <person name="Vidigal T.H.D.A."/>
            <person name="Brescovit A.D."/>
            <person name="Santos A.J."/>
        </authorList>
    </citation>
    <scope>NUCLEOTIDE SEQUENCE</scope>
    <source>
        <tissue evidence="2">Shoot tissue taken approximately 20 cm above the soil surface</tissue>
    </source>
</reference>
<evidence type="ECO:0000313" key="2">
    <source>
        <dbReference type="EMBL" id="JAD54881.1"/>
    </source>
</evidence>
<feature type="region of interest" description="Disordered" evidence="1">
    <location>
        <begin position="53"/>
        <end position="72"/>
    </location>
</feature>